<dbReference type="InterPro" id="IPR006554">
    <property type="entry name" value="Helicase-like_DEXD_c2"/>
</dbReference>
<keyword evidence="8" id="KW-0408">Iron</keyword>
<evidence type="ECO:0000256" key="12">
    <source>
        <dbReference type="ARBA" id="ARBA00023235"/>
    </source>
</evidence>
<dbReference type="GO" id="GO:0003678">
    <property type="term" value="F:DNA helicase activity"/>
    <property type="evidence" value="ECO:0007669"/>
    <property type="project" value="InterPro"/>
</dbReference>
<dbReference type="Gene3D" id="1.10.30.20">
    <property type="entry name" value="Bacterial XPD DNA helicase, FeS cluster domain"/>
    <property type="match status" value="1"/>
</dbReference>
<dbReference type="GO" id="GO:0016818">
    <property type="term" value="F:hydrolase activity, acting on acid anhydrides, in phosphorus-containing anhydrides"/>
    <property type="evidence" value="ECO:0007669"/>
    <property type="project" value="InterPro"/>
</dbReference>
<dbReference type="Pfam" id="PF06733">
    <property type="entry name" value="DEAD_2"/>
    <property type="match status" value="1"/>
</dbReference>
<keyword evidence="3" id="KW-0547">Nucleotide-binding</keyword>
<dbReference type="Gene3D" id="3.40.50.300">
    <property type="entry name" value="P-loop containing nucleotide triphosphate hydrolases"/>
    <property type="match status" value="2"/>
</dbReference>
<dbReference type="GO" id="GO:0003677">
    <property type="term" value="F:DNA binding"/>
    <property type="evidence" value="ECO:0007669"/>
    <property type="project" value="UniProtKB-KW"/>
</dbReference>
<evidence type="ECO:0000256" key="3">
    <source>
        <dbReference type="ARBA" id="ARBA00022741"/>
    </source>
</evidence>
<dbReference type="OrthoDB" id="9765586at2"/>
<keyword evidence="4" id="KW-0227">DNA damage</keyword>
<evidence type="ECO:0000313" key="16">
    <source>
        <dbReference type="Proteomes" id="UP000214720"/>
    </source>
</evidence>
<dbReference type="SUPFAM" id="SSF52540">
    <property type="entry name" value="P-loop containing nucleoside triphosphate hydrolases"/>
    <property type="match status" value="1"/>
</dbReference>
<evidence type="ECO:0000256" key="10">
    <source>
        <dbReference type="ARBA" id="ARBA00023125"/>
    </source>
</evidence>
<evidence type="ECO:0000256" key="11">
    <source>
        <dbReference type="ARBA" id="ARBA00023204"/>
    </source>
</evidence>
<keyword evidence="1" id="KW-0004">4Fe-4S</keyword>
<evidence type="ECO:0000259" key="14">
    <source>
        <dbReference type="PROSITE" id="PS51193"/>
    </source>
</evidence>
<keyword evidence="12" id="KW-0413">Isomerase</keyword>
<dbReference type="RefSeq" id="WP_089163216.1">
    <property type="nucleotide sequence ID" value="NZ_MTHB01000178.1"/>
</dbReference>
<dbReference type="InterPro" id="IPR014013">
    <property type="entry name" value="Helic_SF1/SF2_ATP-bd_DinG/Rad3"/>
</dbReference>
<dbReference type="InterPro" id="IPR010614">
    <property type="entry name" value="RAD3-like_helicase_DEAD"/>
</dbReference>
<keyword evidence="9" id="KW-0411">Iron-sulfur</keyword>
<dbReference type="InterPro" id="IPR042493">
    <property type="entry name" value="XPD_DNA_FeS"/>
</dbReference>
<evidence type="ECO:0000256" key="9">
    <source>
        <dbReference type="ARBA" id="ARBA00023014"/>
    </source>
</evidence>
<keyword evidence="10" id="KW-0238">DNA-binding</keyword>
<dbReference type="Proteomes" id="UP000214720">
    <property type="component" value="Unassembled WGS sequence"/>
</dbReference>
<dbReference type="PANTHER" id="PTHR11472:SF34">
    <property type="entry name" value="REGULATOR OF TELOMERE ELONGATION HELICASE 1"/>
    <property type="match status" value="1"/>
</dbReference>
<name>A0A226WX80_CABSO</name>
<dbReference type="InterPro" id="IPR014001">
    <property type="entry name" value="Helicase_ATP-bd"/>
</dbReference>
<accession>A0A226WX80</accession>
<dbReference type="SMART" id="SM00487">
    <property type="entry name" value="DEXDc"/>
    <property type="match status" value="1"/>
</dbReference>
<dbReference type="InterPro" id="IPR045028">
    <property type="entry name" value="DinG/Rad3-like"/>
</dbReference>
<evidence type="ECO:0000256" key="2">
    <source>
        <dbReference type="ARBA" id="ARBA00022723"/>
    </source>
</evidence>
<dbReference type="SMART" id="SM00488">
    <property type="entry name" value="DEXDc2"/>
    <property type="match status" value="1"/>
</dbReference>
<dbReference type="GO" id="GO:0006281">
    <property type="term" value="P:DNA repair"/>
    <property type="evidence" value="ECO:0007669"/>
    <property type="project" value="UniProtKB-KW"/>
</dbReference>
<evidence type="ECO:0000256" key="5">
    <source>
        <dbReference type="ARBA" id="ARBA00022801"/>
    </source>
</evidence>
<organism evidence="15 16">
    <name type="scientific">Caballeronia sordidicola</name>
    <name type="common">Burkholderia sordidicola</name>
    <dbReference type="NCBI Taxonomy" id="196367"/>
    <lineage>
        <taxon>Bacteria</taxon>
        <taxon>Pseudomonadati</taxon>
        <taxon>Pseudomonadota</taxon>
        <taxon>Betaproteobacteria</taxon>
        <taxon>Burkholderiales</taxon>
        <taxon>Burkholderiaceae</taxon>
        <taxon>Caballeronia</taxon>
    </lineage>
</organism>
<protein>
    <submittedName>
        <fullName evidence="15">DinG family ATP-dependent helicase</fullName>
    </submittedName>
</protein>
<dbReference type="AlphaFoldDB" id="A0A226WX80"/>
<keyword evidence="5" id="KW-0378">Hydrolase</keyword>
<sequence length="776" mass="87164">MPDQPAYTIAVRALCEFTAKRGDLDLRFTPSPTAQQGMAGHKLVTARRGERYQAELSLSDTFGPLQVRGRADGYDPGLNQVEEIKTYRGKLSAIPDNHRHLHWAQARIYGWLCCKLLNLQEIRVALVYFNIGSEKETVFTELQSANALREHFRGHCERFLDWAQQELEHRVKLDGALTEMAFPHASLHPGQRELAAAIYRCTLHGRSLLAQAPTGIGKTLGSLFPMLKAWPAARLDKIFFLTAKSSGRQLALDALTEIGHGIPLRVLELVARDKACEHPDKACHGESCPLARGFYDRLPDARQAALKGAQLDRHVLREVALEHAVCPYYLSQELARWSDVIVGDYNYYFDTSAMLFSLAESKEWRVGVLVDEAHNLVERARAMYSATLDEARFRSVRRTAPPALKRAFDKISRAWKTMSSEQATDYDVHAHLPGRFIEALENMIAVVTDMTDMTGFAGEQPAALDRETLRFYFDAMHFVRIAERFDTHSLFDTTLSPHASTRRTTVLCLRNRVPGPHLKSRFARAHSVALFSATLTPMHFYGDMLGLPETCLQVDVESPFHADQLQVRAIANVSTRFRDREQSVPRLVDIITDQYRRAPGNYLSFFSSFDYLDQVANALLREHPDIAVWMQSRSMSEADQQAFLARFTQTGRGIGFAVLGGSFGEGIDLGGTRLIGAFIATLGLPQLNPVNQQMKAHMDGEFGAGYDYTYLFPGLQKVVQAAGRVIRGQTDQGVLYLIDDRFARADVRRLLPSWWRVEIVRHITASTPAARASALL</sequence>
<gene>
    <name evidence="15" type="ORF">BSU04_26990</name>
</gene>
<dbReference type="InterPro" id="IPR027417">
    <property type="entry name" value="P-loop_NTPase"/>
</dbReference>
<reference evidence="16" key="1">
    <citation type="submission" date="2017-01" db="EMBL/GenBank/DDBJ databases">
        <title>Genome Analysis of Deinococcus marmoris KOPRI26562.</title>
        <authorList>
            <person name="Kim J.H."/>
            <person name="Oh H.-M."/>
        </authorList>
    </citation>
    <scope>NUCLEOTIDE SEQUENCE [LARGE SCALE GENOMIC DNA]</scope>
    <source>
        <strain evidence="16">PAMC 26633</strain>
    </source>
</reference>
<evidence type="ECO:0000256" key="1">
    <source>
        <dbReference type="ARBA" id="ARBA00022485"/>
    </source>
</evidence>
<dbReference type="Gene3D" id="1.10.275.40">
    <property type="match status" value="1"/>
</dbReference>
<dbReference type="GO" id="GO:0051539">
    <property type="term" value="F:4 iron, 4 sulfur cluster binding"/>
    <property type="evidence" value="ECO:0007669"/>
    <property type="project" value="UniProtKB-KW"/>
</dbReference>
<dbReference type="PROSITE" id="PS51193">
    <property type="entry name" value="HELICASE_ATP_BIND_2"/>
    <property type="match status" value="1"/>
</dbReference>
<dbReference type="InterPro" id="IPR006555">
    <property type="entry name" value="ATP-dep_Helicase_C"/>
</dbReference>
<dbReference type="GO" id="GO:0046872">
    <property type="term" value="F:metal ion binding"/>
    <property type="evidence" value="ECO:0007669"/>
    <property type="project" value="UniProtKB-KW"/>
</dbReference>
<evidence type="ECO:0000256" key="8">
    <source>
        <dbReference type="ARBA" id="ARBA00023004"/>
    </source>
</evidence>
<dbReference type="GO" id="GO:0005524">
    <property type="term" value="F:ATP binding"/>
    <property type="evidence" value="ECO:0007669"/>
    <property type="project" value="UniProtKB-KW"/>
</dbReference>
<evidence type="ECO:0000256" key="4">
    <source>
        <dbReference type="ARBA" id="ARBA00022763"/>
    </source>
</evidence>
<feature type="domain" description="Helicase ATP-binding" evidence="14">
    <location>
        <begin position="177"/>
        <end position="425"/>
    </location>
</feature>
<evidence type="ECO:0000256" key="6">
    <source>
        <dbReference type="ARBA" id="ARBA00022806"/>
    </source>
</evidence>
<keyword evidence="2" id="KW-0479">Metal-binding</keyword>
<evidence type="ECO:0000256" key="13">
    <source>
        <dbReference type="ARBA" id="ARBA00038058"/>
    </source>
</evidence>
<keyword evidence="11" id="KW-0234">DNA repair</keyword>
<dbReference type="Pfam" id="PF13307">
    <property type="entry name" value="Helicase_C_2"/>
    <property type="match status" value="1"/>
</dbReference>
<comment type="caution">
    <text evidence="15">The sequence shown here is derived from an EMBL/GenBank/DDBJ whole genome shotgun (WGS) entry which is preliminary data.</text>
</comment>
<keyword evidence="6 15" id="KW-0347">Helicase</keyword>
<dbReference type="PANTHER" id="PTHR11472">
    <property type="entry name" value="DNA REPAIR DEAD HELICASE RAD3/XP-D SUBFAMILY MEMBER"/>
    <property type="match status" value="1"/>
</dbReference>
<evidence type="ECO:0000256" key="7">
    <source>
        <dbReference type="ARBA" id="ARBA00022840"/>
    </source>
</evidence>
<keyword evidence="7" id="KW-0067">ATP-binding</keyword>
<dbReference type="SMART" id="SM00491">
    <property type="entry name" value="HELICc2"/>
    <property type="match status" value="1"/>
</dbReference>
<dbReference type="EMBL" id="MTHB01000178">
    <property type="protein sequence ID" value="OXC75397.1"/>
    <property type="molecule type" value="Genomic_DNA"/>
</dbReference>
<comment type="similarity">
    <text evidence="13">Belongs to the helicase family. DinG subfamily.</text>
</comment>
<evidence type="ECO:0000313" key="15">
    <source>
        <dbReference type="EMBL" id="OXC75397.1"/>
    </source>
</evidence>
<proteinExistence type="inferred from homology"/>